<keyword evidence="2" id="KW-0472">Membrane</keyword>
<dbReference type="RefSeq" id="WP_130202175.1">
    <property type="nucleotide sequence ID" value="NZ_CP116728.1"/>
</dbReference>
<evidence type="ECO:0000313" key="3">
    <source>
        <dbReference type="EMBL" id="CRP80577.1"/>
    </source>
</evidence>
<name>A0A9P1RCG7_PSEAI</name>
<dbReference type="AlphaFoldDB" id="A0A9P1RCG7"/>
<evidence type="ECO:0000313" key="4">
    <source>
        <dbReference type="Proteomes" id="UP000045039"/>
    </source>
</evidence>
<feature type="transmembrane region" description="Helical" evidence="2">
    <location>
        <begin position="12"/>
        <end position="30"/>
    </location>
</feature>
<feature type="compositionally biased region" description="Low complexity" evidence="1">
    <location>
        <begin position="114"/>
        <end position="123"/>
    </location>
</feature>
<dbReference type="Proteomes" id="UP000045039">
    <property type="component" value="Unassembled WGS sequence"/>
</dbReference>
<feature type="compositionally biased region" description="Basic and acidic residues" evidence="1">
    <location>
        <begin position="124"/>
        <end position="137"/>
    </location>
</feature>
<organism evidence="3 4">
    <name type="scientific">Pseudomonas aeruginosa</name>
    <dbReference type="NCBI Taxonomy" id="287"/>
    <lineage>
        <taxon>Bacteria</taxon>
        <taxon>Pseudomonadati</taxon>
        <taxon>Pseudomonadota</taxon>
        <taxon>Gammaproteobacteria</taxon>
        <taxon>Pseudomonadales</taxon>
        <taxon>Pseudomonadaceae</taxon>
        <taxon>Pseudomonas</taxon>
    </lineage>
</organism>
<evidence type="ECO:0000256" key="2">
    <source>
        <dbReference type="SAM" id="Phobius"/>
    </source>
</evidence>
<reference evidence="4" key="1">
    <citation type="submission" date="2015-06" db="EMBL/GenBank/DDBJ databases">
        <authorList>
            <person name="Radhakrishnan Rajesh"/>
            <person name="Underwood Anthony"/>
            <person name="Al-Shahib Ali"/>
        </authorList>
    </citation>
    <scope>NUCLEOTIDE SEQUENCE [LARGE SCALE GENOMIC DNA]</scope>
    <source>
        <strain evidence="4">P19_London_7_VIM_2_05_10</strain>
    </source>
</reference>
<dbReference type="EMBL" id="CVVU01000245">
    <property type="protein sequence ID" value="CRP80577.1"/>
    <property type="molecule type" value="Genomic_DNA"/>
</dbReference>
<proteinExistence type="predicted"/>
<feature type="region of interest" description="Disordered" evidence="1">
    <location>
        <begin position="93"/>
        <end position="138"/>
    </location>
</feature>
<protein>
    <submittedName>
        <fullName evidence="3">Bacterial conjugation TrbI-like protein</fullName>
    </submittedName>
</protein>
<sequence length="360" mass="38431">MSAVLREVKNNRVALGMILAVVVVGSAVGYRKFQERKMMDGLQAGPTRVVIPDSAISATRNQEDNTVKTLDQLTEQAGAKMAQQTGGTYIAPITEPTEPLPPPAAPPKPPTAPEAPKSNAAAERAAERQQKADEKMLKAAQDQLAKLDRQVYGDQKGRAMFVSNDVTEETLAATSSKQKADGVLLGYPMGTVWLGKLTGGADTDRPGTIKVDIEEGPFAGKQAICNFTWPSREYINIECSNVMLEKESFPIKMVVVAPDQMPGVPAEYDGRYLARLGTRFLTALPAALAEGISRGGTTTYGSNSTTTTEKELNGTDLAIYAAGKASEPIIEEGQKIADEIKPRAHAPAGQMVGLMLAEDI</sequence>
<feature type="compositionally biased region" description="Pro residues" evidence="1">
    <location>
        <begin position="98"/>
        <end position="113"/>
    </location>
</feature>
<evidence type="ECO:0000256" key="1">
    <source>
        <dbReference type="SAM" id="MobiDB-lite"/>
    </source>
</evidence>
<accession>A0A9P1RCG7</accession>
<gene>
    <name evidence="3" type="ORF">PAERUG_P19_London_7_VIM_2_05_10_05609</name>
</gene>
<keyword evidence="2" id="KW-0812">Transmembrane</keyword>
<comment type="caution">
    <text evidence="3">The sequence shown here is derived from an EMBL/GenBank/DDBJ whole genome shotgun (WGS) entry which is preliminary data.</text>
</comment>
<keyword evidence="2" id="KW-1133">Transmembrane helix</keyword>